<dbReference type="GO" id="GO:0004553">
    <property type="term" value="F:hydrolase activity, hydrolyzing O-glycosyl compounds"/>
    <property type="evidence" value="ECO:0007669"/>
    <property type="project" value="InterPro"/>
</dbReference>
<dbReference type="InterPro" id="IPR006104">
    <property type="entry name" value="Glyco_hydro_2_N"/>
</dbReference>
<dbReference type="Proteomes" id="UP000576225">
    <property type="component" value="Unassembled WGS sequence"/>
</dbReference>
<dbReference type="InterPro" id="IPR036156">
    <property type="entry name" value="Beta-gal/glucu_dom_sf"/>
</dbReference>
<evidence type="ECO:0000313" key="5">
    <source>
        <dbReference type="Proteomes" id="UP000576225"/>
    </source>
</evidence>
<organism evidence="4 5">
    <name type="scientific">Victivallis vadensis</name>
    <dbReference type="NCBI Taxonomy" id="172901"/>
    <lineage>
        <taxon>Bacteria</taxon>
        <taxon>Pseudomonadati</taxon>
        <taxon>Lentisphaerota</taxon>
        <taxon>Lentisphaeria</taxon>
        <taxon>Victivallales</taxon>
        <taxon>Victivallaceae</taxon>
        <taxon>Victivallis</taxon>
    </lineage>
</organism>
<comment type="caution">
    <text evidence="4">The sequence shown here is derived from an EMBL/GenBank/DDBJ whole genome shotgun (WGS) entry which is preliminary data.</text>
</comment>
<accession>A0A848B3B8</accession>
<dbReference type="SUPFAM" id="SSF49785">
    <property type="entry name" value="Galactose-binding domain-like"/>
    <property type="match status" value="1"/>
</dbReference>
<comment type="similarity">
    <text evidence="1">Belongs to the glycosyl hydrolase 2 family.</text>
</comment>
<dbReference type="InterPro" id="IPR051913">
    <property type="entry name" value="GH2_Domain-Containing"/>
</dbReference>
<dbReference type="InterPro" id="IPR029062">
    <property type="entry name" value="Class_I_gatase-like"/>
</dbReference>
<dbReference type="Gene3D" id="3.40.50.880">
    <property type="match status" value="1"/>
</dbReference>
<dbReference type="Pfam" id="PF02837">
    <property type="entry name" value="Glyco_hydro_2_N"/>
    <property type="match status" value="1"/>
</dbReference>
<dbReference type="PANTHER" id="PTHR42732">
    <property type="entry name" value="BETA-GALACTOSIDASE"/>
    <property type="match status" value="1"/>
</dbReference>
<evidence type="ECO:0000313" key="4">
    <source>
        <dbReference type="EMBL" id="NMD88687.1"/>
    </source>
</evidence>
<evidence type="ECO:0000256" key="1">
    <source>
        <dbReference type="ARBA" id="ARBA00007401"/>
    </source>
</evidence>
<proteinExistence type="inferred from homology"/>
<reference evidence="4 5" key="1">
    <citation type="submission" date="2020-04" db="EMBL/GenBank/DDBJ databases">
        <authorList>
            <person name="Hitch T.C.A."/>
            <person name="Wylensek D."/>
            <person name="Clavel T."/>
        </authorList>
    </citation>
    <scope>NUCLEOTIDE SEQUENCE [LARGE SCALE GENOMIC DNA]</scope>
    <source>
        <strain evidence="4 5">COR2-253-APC-1A</strain>
    </source>
</reference>
<dbReference type="SUPFAM" id="SSF51445">
    <property type="entry name" value="(Trans)glycosidases"/>
    <property type="match status" value="1"/>
</dbReference>
<protein>
    <recommendedName>
        <fullName evidence="6">Beta-galactosidase</fullName>
    </recommendedName>
</protein>
<dbReference type="Gene3D" id="3.20.20.80">
    <property type="entry name" value="Glycosidases"/>
    <property type="match status" value="1"/>
</dbReference>
<dbReference type="Pfam" id="PF02836">
    <property type="entry name" value="Glyco_hydro_2_C"/>
    <property type="match status" value="1"/>
</dbReference>
<dbReference type="EMBL" id="JABAEW010000054">
    <property type="protein sequence ID" value="NMD88687.1"/>
    <property type="molecule type" value="Genomic_DNA"/>
</dbReference>
<name>A0A848B3B8_9BACT</name>
<dbReference type="GO" id="GO:0005975">
    <property type="term" value="P:carbohydrate metabolic process"/>
    <property type="evidence" value="ECO:0007669"/>
    <property type="project" value="InterPro"/>
</dbReference>
<dbReference type="SUPFAM" id="SSF52317">
    <property type="entry name" value="Class I glutamine amidotransferase-like"/>
    <property type="match status" value="1"/>
</dbReference>
<dbReference type="PANTHER" id="PTHR42732:SF1">
    <property type="entry name" value="BETA-MANNOSIDASE"/>
    <property type="match status" value="1"/>
</dbReference>
<feature type="domain" description="Glycoside hydrolase family 2 catalytic" evidence="2">
    <location>
        <begin position="365"/>
        <end position="575"/>
    </location>
</feature>
<gene>
    <name evidence="4" type="ORF">HF882_19045</name>
</gene>
<dbReference type="InterPro" id="IPR008979">
    <property type="entry name" value="Galactose-bd-like_sf"/>
</dbReference>
<dbReference type="InterPro" id="IPR017853">
    <property type="entry name" value="GH"/>
</dbReference>
<dbReference type="SUPFAM" id="SSF49303">
    <property type="entry name" value="beta-Galactosidase/glucuronidase domain"/>
    <property type="match status" value="1"/>
</dbReference>
<feature type="domain" description="Glycosyl hydrolases family 2 sugar binding" evidence="3">
    <location>
        <begin position="66"/>
        <end position="214"/>
    </location>
</feature>
<dbReference type="InterPro" id="IPR006103">
    <property type="entry name" value="Glyco_hydro_2_cat"/>
</dbReference>
<dbReference type="Gene3D" id="2.60.120.260">
    <property type="entry name" value="Galactose-binding domain-like"/>
    <property type="match status" value="1"/>
</dbReference>
<evidence type="ECO:0008006" key="6">
    <source>
        <dbReference type="Google" id="ProtNLM"/>
    </source>
</evidence>
<sequence length="1371" mass="153976">MHKFSIILLIICAGFGLNGIDRISTYIPGDIPLPERTRPLQKAEEVEIFIPGIGLFPAGRQLQKASLAGMWKFSGLESSETPFSSAVGNEAHFIQPEFDDSDWKPIKVPTNWWTVPDYAYDRIFRKSRKTNLKGQAYKQRTENPYCKGYYRKELILPEKLTGRTLLEFHAIGYEAELFVNGRSVGRHHGDFHTWTPDITEFVKPGRNMIALRVLADVGPHDEIYRHVYGAAWRDVDIKGGLWDHVFLLNDQSASRIERMLLTSDSTGKLRIDYRIIHSGSTPITVIPGIAVNLAETGEPAPTALEFPAVSLNPGVNEGVLETSYHNVKQWDTDQPNLYFATLYFREGTQIHAARVERFGFRDFAARNNQFYLNGKPVFLRMETVQSMGFSGDRGDPYARVTGFKKKGINILRTAHQPVTPRVYDVADEVGMMIYDEWALAFLPKIDPEVFPQNTLEELTQFILRDYNRPSVVMWVLGNEVNHRNDPQLRKLLNDQVAVVRKLDLQKRPIAVFAGVGNVFSYGSTKLDTDIIDFHLYTGITRPWSQWDKDFQRCYDAAAKVYGTNGKLGKPIIISESIGGGWGLQPDPGYHHGNIDEYLERINRSFYWGNPGAAGYSGAIGIKAALDPARNWRYIQNLNGMRIVEMARQDPRIAGFGTWIAEIGTKQFPRWNQPVYAGVRISPEHRLMPLHYLVPSSHKLDLFLLNQGFRDLKNAIVKAELQMGGTLSLLAELSFGDMPIGARMHLPFQLNLPQTELAKAELRLTVSDASGECGRNSYALTLHSAEEILQPLQSACRVLLLAPHTPLENMLKDLQIPYETAENNTQFDAYRLLILPPAASVPVKRANAIRNRIENGGTLLIMEQPCGKLPIFNEYQVTADSNSMVEIVAESHPLFHKLSDADFDIWAENEDGNVITKVLLPLDDTALAVKGRFLDERTCGTAIGEAKFGLGHVLFSQLDALGLWKRNGAASRYLRNLIAYATGNELRQDTRPLTAKIRSNYPIAHERIHFIDLKRHVNRAFADEIAGDGKGGWTDQGDNDFKEMPLGTQEGAGIPFQIINPAENHGNSCIVLRSRYSPTCPAAARGIPVNAKLTMIAFLHTAGYGGSDGVYGTYRMRYTDGTYSDCRLLGNDNIANWWNPRLLPNAIPAFVRKNAMGHNIGLFVTQWKNPRPEKEIATLDFFTDGRQGPMPILVAATGELVHPEPLSLYSSGTSKPHWGCTADNGGDKSRWELLKINDPAIGKFASRIHFPATKHFGYAAAILFCFPDPNRLLNNNYDYLSIVYRSSDSGMLELTVPQAEHRSRLTYSINLGNSRGKWVKLRLNLKEDFKLEGEPFDIHDMRKEIIFYNGRDKSAGFPRGSATIDIADIRLE</sequence>
<evidence type="ECO:0000259" key="2">
    <source>
        <dbReference type="Pfam" id="PF02836"/>
    </source>
</evidence>
<evidence type="ECO:0000259" key="3">
    <source>
        <dbReference type="Pfam" id="PF02837"/>
    </source>
</evidence>
<dbReference type="RefSeq" id="WP_168963733.1">
    <property type="nucleotide sequence ID" value="NZ_JABAEW010000054.1"/>
</dbReference>